<evidence type="ECO:0000256" key="10">
    <source>
        <dbReference type="ARBA" id="ARBA00023136"/>
    </source>
</evidence>
<evidence type="ECO:0000256" key="3">
    <source>
        <dbReference type="ARBA" id="ARBA00022438"/>
    </source>
</evidence>
<dbReference type="GO" id="GO:0006508">
    <property type="term" value="P:proteolysis"/>
    <property type="evidence" value="ECO:0007669"/>
    <property type="project" value="UniProtKB-KW"/>
</dbReference>
<evidence type="ECO:0000256" key="7">
    <source>
        <dbReference type="ARBA" id="ARBA00022825"/>
    </source>
</evidence>
<feature type="domain" description="Peptidase S9 prolyl oligopeptidase catalytic" evidence="14">
    <location>
        <begin position="714"/>
        <end position="904"/>
    </location>
</feature>
<keyword evidence="5 13" id="KW-0812">Transmembrane</keyword>
<keyword evidence="4" id="KW-0645">Protease</keyword>
<accession>A0A9W8CL06</accession>
<dbReference type="InterPro" id="IPR001375">
    <property type="entry name" value="Peptidase_S9_cat"/>
</dbReference>
<dbReference type="SUPFAM" id="SSF82171">
    <property type="entry name" value="DPP6 N-terminal domain-like"/>
    <property type="match status" value="1"/>
</dbReference>
<dbReference type="GO" id="GO:0004177">
    <property type="term" value="F:aminopeptidase activity"/>
    <property type="evidence" value="ECO:0007669"/>
    <property type="project" value="UniProtKB-KW"/>
</dbReference>
<gene>
    <name evidence="16" type="primary">dpp4</name>
    <name evidence="16" type="ORF">LPJ64_001945</name>
</gene>
<dbReference type="GO" id="GO:0008239">
    <property type="term" value="F:dipeptidyl-peptidase activity"/>
    <property type="evidence" value="ECO:0007669"/>
    <property type="project" value="UniProtKB-EC"/>
</dbReference>
<keyword evidence="6 16" id="KW-0378">Hydrolase</keyword>
<evidence type="ECO:0000256" key="2">
    <source>
        <dbReference type="ARBA" id="ARBA00006150"/>
    </source>
</evidence>
<evidence type="ECO:0000256" key="12">
    <source>
        <dbReference type="SAM" id="MobiDB-lite"/>
    </source>
</evidence>
<comment type="caution">
    <text evidence="16">The sequence shown here is derived from an EMBL/GenBank/DDBJ whole genome shotgun (WGS) entry which is preliminary data.</text>
</comment>
<evidence type="ECO:0000256" key="4">
    <source>
        <dbReference type="ARBA" id="ARBA00022670"/>
    </source>
</evidence>
<sequence length="924" mass="102988">MAGSGRVEYTRLEQGQEGVVGRNAQSSDQDQSARAAEYSELEFGEEEDVRYYEEFSMYEPRSSKAQHIWKRKRFSLIHICAVAVGCLGLYAAASLLWGAIASTRSESDSVPARDGKAEPQNPIVAPDGRSRKKLLTYDNVNNVGSLVETKSLDWIAHPTDASIDGLYRELRGNMFTILKADNDTWEQPLASLDDVAKASQGLYSPFVPLGWSVSADWEYLLFNVHLERVWRHSVRGTYFVYNIHEHTMIPLTSDGNDRVQRVEWAPTGHRLLFVRDNNLFVNDMMHEIQVTEDGSNSVFNGLADWVYEEEVLGSGASSWWAPDGKALAFLRLDDTPVPTFEYQLYHPDNSSQSYPTDIRLHYPKAGAANPRVGLYVYEPSFDVGPPTSRASDNADTAFHVHEVLLDGGFAPEDTVVTNVAWMTETHSKLLVHVMNRVQDHVKAFVASTDPAQPKAKLAREHSTTGEGGDGAWIEIMQAPMFVPSRAVDSLTADAYVDIVERDGRAHLALFSPIDAREPLKWLTEGDFDVVSGTVSVGRHGALVSFASTQVSSTEFHVYQIDLAHGDAARALSPRPAGSSSSKRINAARSGTYSASFSPGGTLYVLNYRGPELPWQAVYSSSDQSLERVLNDNTNAAHALNEYDLPRVEFLQIPTDDGQAMNAMATYPPGFDPDARARYGVLFRVYGGPNSQLVSRAFSLDWHSALVSQADVPDMPWIVVTADGRGTGYRGRAWRSAVNKHLGVLEPDDQAAAARFFQHKPFVNPRRIAVWGWSYGGYATARCVERHPDIFRVGMAVAPVTDWRFYDSVYTERYMKTPHDNPDGYSASVVTNTTAFANARFLVQHGTGDDNVHLQNTLALVYRLQAANVPGFEMATYTDSDHSIYTYGVRPALYARMTNFLFRSFHELENKEFDFWRHHNPNTKA</sequence>
<dbReference type="GO" id="GO:0005886">
    <property type="term" value="C:plasma membrane"/>
    <property type="evidence" value="ECO:0007669"/>
    <property type="project" value="TreeGrafter"/>
</dbReference>
<dbReference type="EMBL" id="JANBOH010000055">
    <property type="protein sequence ID" value="KAJ1646609.1"/>
    <property type="molecule type" value="Genomic_DNA"/>
</dbReference>
<evidence type="ECO:0000259" key="15">
    <source>
        <dbReference type="Pfam" id="PF00930"/>
    </source>
</evidence>
<dbReference type="InterPro" id="IPR029058">
    <property type="entry name" value="AB_hydrolase_fold"/>
</dbReference>
<keyword evidence="9 13" id="KW-1133">Transmembrane helix</keyword>
<dbReference type="EC" id="3.4.14.5" evidence="16"/>
<dbReference type="AlphaFoldDB" id="A0A9W8CL06"/>
<feature type="compositionally biased region" description="Basic and acidic residues" evidence="12">
    <location>
        <begin position="107"/>
        <end position="117"/>
    </location>
</feature>
<name>A0A9W8CL06_9FUNG</name>
<evidence type="ECO:0000313" key="17">
    <source>
        <dbReference type="Proteomes" id="UP001145021"/>
    </source>
</evidence>
<evidence type="ECO:0000256" key="11">
    <source>
        <dbReference type="ARBA" id="ARBA00023180"/>
    </source>
</evidence>
<proteinExistence type="inferred from homology"/>
<dbReference type="Pfam" id="PF00326">
    <property type="entry name" value="Peptidase_S9"/>
    <property type="match status" value="1"/>
</dbReference>
<evidence type="ECO:0000256" key="5">
    <source>
        <dbReference type="ARBA" id="ARBA00022692"/>
    </source>
</evidence>
<feature type="compositionally biased region" description="Polar residues" evidence="12">
    <location>
        <begin position="23"/>
        <end position="32"/>
    </location>
</feature>
<dbReference type="Pfam" id="PF00930">
    <property type="entry name" value="DPPIV_N"/>
    <property type="match status" value="1"/>
</dbReference>
<dbReference type="FunFam" id="3.40.50.1820:FF:000003">
    <property type="entry name" value="Dipeptidyl peptidase 4"/>
    <property type="match status" value="1"/>
</dbReference>
<protein>
    <submittedName>
        <fullName evidence="16">Dpp4p</fullName>
        <ecNumber evidence="16">3.4.14.5</ecNumber>
    </submittedName>
</protein>
<comment type="similarity">
    <text evidence="2">Belongs to the peptidase S9B family.</text>
</comment>
<evidence type="ECO:0000259" key="14">
    <source>
        <dbReference type="Pfam" id="PF00326"/>
    </source>
</evidence>
<dbReference type="Proteomes" id="UP001145021">
    <property type="component" value="Unassembled WGS sequence"/>
</dbReference>
<evidence type="ECO:0000313" key="16">
    <source>
        <dbReference type="EMBL" id="KAJ1646609.1"/>
    </source>
</evidence>
<comment type="subcellular location">
    <subcellularLocation>
        <location evidence="1">Vacuole membrane</location>
        <topology evidence="1">Single-pass type II membrane protein</topology>
    </subcellularLocation>
</comment>
<dbReference type="PANTHER" id="PTHR11731:SF200">
    <property type="entry name" value="DIPEPTIDYL PEPTIDASE 10, ISOFORM B"/>
    <property type="match status" value="1"/>
</dbReference>
<keyword evidence="3" id="KW-0031">Aminopeptidase</keyword>
<dbReference type="GO" id="GO:0005774">
    <property type="term" value="C:vacuolar membrane"/>
    <property type="evidence" value="ECO:0007669"/>
    <property type="project" value="UniProtKB-SubCell"/>
</dbReference>
<evidence type="ECO:0000256" key="1">
    <source>
        <dbReference type="ARBA" id="ARBA00004576"/>
    </source>
</evidence>
<keyword evidence="8" id="KW-0735">Signal-anchor</keyword>
<evidence type="ECO:0000256" key="8">
    <source>
        <dbReference type="ARBA" id="ARBA00022968"/>
    </source>
</evidence>
<feature type="region of interest" description="Disordered" evidence="12">
    <location>
        <begin position="1"/>
        <end position="39"/>
    </location>
</feature>
<feature type="region of interest" description="Disordered" evidence="12">
    <location>
        <begin position="107"/>
        <end position="127"/>
    </location>
</feature>
<keyword evidence="17" id="KW-1185">Reference proteome</keyword>
<feature type="transmembrane region" description="Helical" evidence="13">
    <location>
        <begin position="76"/>
        <end position="100"/>
    </location>
</feature>
<dbReference type="InterPro" id="IPR002469">
    <property type="entry name" value="Peptidase_S9B_N"/>
</dbReference>
<organism evidence="16 17">
    <name type="scientific">Coemansia asiatica</name>
    <dbReference type="NCBI Taxonomy" id="1052880"/>
    <lineage>
        <taxon>Eukaryota</taxon>
        <taxon>Fungi</taxon>
        <taxon>Fungi incertae sedis</taxon>
        <taxon>Zoopagomycota</taxon>
        <taxon>Kickxellomycotina</taxon>
        <taxon>Kickxellomycetes</taxon>
        <taxon>Kickxellales</taxon>
        <taxon>Kickxellaceae</taxon>
        <taxon>Coemansia</taxon>
    </lineage>
</organism>
<keyword evidence="11" id="KW-0325">Glycoprotein</keyword>
<dbReference type="InterPro" id="IPR050278">
    <property type="entry name" value="Serine_Prot_S9B/DPPIV"/>
</dbReference>
<evidence type="ECO:0000256" key="9">
    <source>
        <dbReference type="ARBA" id="ARBA00022989"/>
    </source>
</evidence>
<evidence type="ECO:0000256" key="13">
    <source>
        <dbReference type="SAM" id="Phobius"/>
    </source>
</evidence>
<dbReference type="SUPFAM" id="SSF53474">
    <property type="entry name" value="alpha/beta-Hydrolases"/>
    <property type="match status" value="1"/>
</dbReference>
<dbReference type="Gene3D" id="3.40.50.1820">
    <property type="entry name" value="alpha/beta hydrolase"/>
    <property type="match status" value="1"/>
</dbReference>
<dbReference type="PANTHER" id="PTHR11731">
    <property type="entry name" value="PROTEASE FAMILY S9B,C DIPEPTIDYL-PEPTIDASE IV-RELATED"/>
    <property type="match status" value="1"/>
</dbReference>
<keyword evidence="7" id="KW-0720">Serine protease</keyword>
<dbReference type="Gene3D" id="2.140.10.30">
    <property type="entry name" value="Dipeptidylpeptidase IV, N-terminal domain"/>
    <property type="match status" value="1"/>
</dbReference>
<evidence type="ECO:0000256" key="6">
    <source>
        <dbReference type="ARBA" id="ARBA00022801"/>
    </source>
</evidence>
<feature type="domain" description="Dipeptidylpeptidase IV N-terminal" evidence="15">
    <location>
        <begin position="214"/>
        <end position="614"/>
    </location>
</feature>
<reference evidence="16" key="1">
    <citation type="submission" date="2022-07" db="EMBL/GenBank/DDBJ databases">
        <title>Phylogenomic reconstructions and comparative analyses of Kickxellomycotina fungi.</title>
        <authorList>
            <person name="Reynolds N.K."/>
            <person name="Stajich J.E."/>
            <person name="Barry K."/>
            <person name="Grigoriev I.V."/>
            <person name="Crous P."/>
            <person name="Smith M.E."/>
        </authorList>
    </citation>
    <scope>NUCLEOTIDE SEQUENCE</scope>
    <source>
        <strain evidence="16">NBRC 105413</strain>
    </source>
</reference>
<dbReference type="GO" id="GO:0008236">
    <property type="term" value="F:serine-type peptidase activity"/>
    <property type="evidence" value="ECO:0007669"/>
    <property type="project" value="UniProtKB-KW"/>
</dbReference>
<keyword evidence="10 13" id="KW-0472">Membrane</keyword>